<organism evidence="5 6">
    <name type="scientific">Paracoccus shanxieyensis</name>
    <dbReference type="NCBI Taxonomy" id="2675752"/>
    <lineage>
        <taxon>Bacteria</taxon>
        <taxon>Pseudomonadati</taxon>
        <taxon>Pseudomonadota</taxon>
        <taxon>Alphaproteobacteria</taxon>
        <taxon>Rhodobacterales</taxon>
        <taxon>Paracoccaceae</taxon>
        <taxon>Paracoccus</taxon>
    </lineage>
</organism>
<dbReference type="GO" id="GO:1990281">
    <property type="term" value="C:efflux pump complex"/>
    <property type="evidence" value="ECO:0007669"/>
    <property type="project" value="TreeGrafter"/>
</dbReference>
<dbReference type="PANTHER" id="PTHR30469:SF38">
    <property type="entry name" value="HLYD FAMILY SECRETION PROTEIN"/>
    <property type="match status" value="1"/>
</dbReference>
<dbReference type="Gene3D" id="2.40.50.100">
    <property type="match status" value="1"/>
</dbReference>
<dbReference type="EMBL" id="WMII01000017">
    <property type="protein sequence ID" value="MTH65838.1"/>
    <property type="molecule type" value="Genomic_DNA"/>
</dbReference>
<dbReference type="Gene3D" id="2.40.420.20">
    <property type="match status" value="1"/>
</dbReference>
<evidence type="ECO:0000256" key="1">
    <source>
        <dbReference type="ARBA" id="ARBA00009477"/>
    </source>
</evidence>
<comment type="similarity">
    <text evidence="1">Belongs to the membrane fusion protein (MFP) (TC 8.A.1) family.</text>
</comment>
<dbReference type="Gene3D" id="1.10.287.470">
    <property type="entry name" value="Helix hairpin bin"/>
    <property type="match status" value="1"/>
</dbReference>
<dbReference type="SUPFAM" id="SSF111369">
    <property type="entry name" value="HlyD-like secretion proteins"/>
    <property type="match status" value="1"/>
</dbReference>
<feature type="coiled-coil region" evidence="2">
    <location>
        <begin position="101"/>
        <end position="149"/>
    </location>
</feature>
<evidence type="ECO:0000256" key="2">
    <source>
        <dbReference type="SAM" id="Coils"/>
    </source>
</evidence>
<dbReference type="Gene3D" id="2.40.30.170">
    <property type="match status" value="1"/>
</dbReference>
<evidence type="ECO:0000259" key="3">
    <source>
        <dbReference type="Pfam" id="PF25917"/>
    </source>
</evidence>
<proteinExistence type="inferred from homology"/>
<dbReference type="NCBIfam" id="TIGR01730">
    <property type="entry name" value="RND_mfp"/>
    <property type="match status" value="1"/>
</dbReference>
<keyword evidence="2" id="KW-0175">Coiled coil</keyword>
<dbReference type="InterPro" id="IPR058625">
    <property type="entry name" value="MdtA-like_BSH"/>
</dbReference>
<evidence type="ECO:0000313" key="5">
    <source>
        <dbReference type="EMBL" id="MTH65838.1"/>
    </source>
</evidence>
<evidence type="ECO:0000259" key="4">
    <source>
        <dbReference type="Pfam" id="PF25954"/>
    </source>
</evidence>
<dbReference type="GO" id="GO:0015562">
    <property type="term" value="F:efflux transmembrane transporter activity"/>
    <property type="evidence" value="ECO:0007669"/>
    <property type="project" value="TreeGrafter"/>
</dbReference>
<dbReference type="RefSeq" id="WP_155045715.1">
    <property type="nucleotide sequence ID" value="NZ_WMIH01000019.1"/>
</dbReference>
<comment type="caution">
    <text evidence="5">The sequence shown here is derived from an EMBL/GenBank/DDBJ whole genome shotgun (WGS) entry which is preliminary data.</text>
</comment>
<name>A0A6L6J1Y2_9RHOB</name>
<dbReference type="Proteomes" id="UP000478740">
    <property type="component" value="Unassembled WGS sequence"/>
</dbReference>
<evidence type="ECO:0000313" key="6">
    <source>
        <dbReference type="Proteomes" id="UP000478740"/>
    </source>
</evidence>
<reference evidence="5 6" key="1">
    <citation type="submission" date="2019-11" db="EMBL/GenBank/DDBJ databases">
        <authorList>
            <person name="Dong K."/>
        </authorList>
    </citation>
    <scope>NUCLEOTIDE SEQUENCE [LARGE SCALE GENOMIC DNA]</scope>
    <source>
        <strain evidence="5 6">DK608</strain>
    </source>
</reference>
<dbReference type="AlphaFoldDB" id="A0A6L6J1Y2"/>
<dbReference type="InterPro" id="IPR058792">
    <property type="entry name" value="Beta-barrel_RND_2"/>
</dbReference>
<dbReference type="Pfam" id="PF25954">
    <property type="entry name" value="Beta-barrel_RND_2"/>
    <property type="match status" value="1"/>
</dbReference>
<dbReference type="InterPro" id="IPR006143">
    <property type="entry name" value="RND_pump_MFP"/>
</dbReference>
<accession>A0A6L6J1Y2</accession>
<protein>
    <submittedName>
        <fullName evidence="5">Efflux RND transporter periplasmic adaptor subunit</fullName>
    </submittedName>
</protein>
<keyword evidence="6" id="KW-1185">Reference proteome</keyword>
<feature type="domain" description="Multidrug resistance protein MdtA-like barrel-sandwich hybrid" evidence="3">
    <location>
        <begin position="51"/>
        <end position="186"/>
    </location>
</feature>
<dbReference type="PANTHER" id="PTHR30469">
    <property type="entry name" value="MULTIDRUG RESISTANCE PROTEIN MDTA"/>
    <property type="match status" value="1"/>
</dbReference>
<feature type="domain" description="CusB-like beta-barrel" evidence="4">
    <location>
        <begin position="201"/>
        <end position="260"/>
    </location>
</feature>
<dbReference type="Pfam" id="PF25917">
    <property type="entry name" value="BSH_RND"/>
    <property type="match status" value="1"/>
</dbReference>
<sequence>MLRLPIIILLALPLPCISWAETVLAVQLVTVQPDELTFDAALTGTVVATDTVEIGFRQGGRIVEVMVDEGDPVVQGQPLARIDPLQQEQALRVAEAGVKAAIAAEAQARQAQSRADAMLQRGVGTRAELDAANRAQSAAERELAQARSGQDQAARAVEDTVIRAPADSIVTTRRAETGQIVGAAQTVISLASSRGREVVFQTPDTALLRKAIGAPVTLHGIDFPDLHMTAHITEIAPLVDAQTGSVTARAEIDNPPRDLDLLGMAVRGSVHFPAGRGISVPWTALAALKDDHAVWVVDEQGRVTLVPVKVERFAEDAVILADGLRAGQIVVGAGSQLLYPGRQVIDASQIGAAQ</sequence>
<gene>
    <name evidence="5" type="ORF">GL284_16320</name>
</gene>